<dbReference type="NCBIfam" id="TIGR00589">
    <property type="entry name" value="ogt"/>
    <property type="match status" value="1"/>
</dbReference>
<dbReference type="CDD" id="cd06445">
    <property type="entry name" value="ATase"/>
    <property type="match status" value="1"/>
</dbReference>
<dbReference type="PANTHER" id="PTHR10815">
    <property type="entry name" value="METHYLATED-DNA--PROTEIN-CYSTEINE METHYLTRANSFERASE"/>
    <property type="match status" value="1"/>
</dbReference>
<dbReference type="InterPro" id="IPR036217">
    <property type="entry name" value="MethylDNA_cys_MeTrfase_DNAb"/>
</dbReference>
<comment type="similarity">
    <text evidence="2">Belongs to the MGMT family.</text>
</comment>
<dbReference type="GO" id="GO:0003908">
    <property type="term" value="F:methylated-DNA-[protein]-cysteine S-methyltransferase activity"/>
    <property type="evidence" value="ECO:0007669"/>
    <property type="project" value="UniProtKB-EC"/>
</dbReference>
<evidence type="ECO:0000256" key="5">
    <source>
        <dbReference type="ARBA" id="ARBA00022679"/>
    </source>
</evidence>
<comment type="catalytic activity">
    <reaction evidence="1">
        <text>a 4-O-methyl-thymidine in DNA + L-cysteinyl-[protein] = a thymidine in DNA + S-methyl-L-cysteinyl-[protein]</text>
        <dbReference type="Rhea" id="RHEA:53428"/>
        <dbReference type="Rhea" id="RHEA-COMP:10131"/>
        <dbReference type="Rhea" id="RHEA-COMP:10132"/>
        <dbReference type="Rhea" id="RHEA-COMP:13555"/>
        <dbReference type="Rhea" id="RHEA-COMP:13556"/>
        <dbReference type="ChEBI" id="CHEBI:29950"/>
        <dbReference type="ChEBI" id="CHEBI:82612"/>
        <dbReference type="ChEBI" id="CHEBI:137386"/>
        <dbReference type="ChEBI" id="CHEBI:137387"/>
        <dbReference type="EC" id="2.1.1.63"/>
    </reaction>
</comment>
<proteinExistence type="inferred from homology"/>
<dbReference type="EC" id="2.1.1.63" evidence="3"/>
<evidence type="ECO:0000256" key="2">
    <source>
        <dbReference type="ARBA" id="ARBA00008711"/>
    </source>
</evidence>
<evidence type="ECO:0000256" key="6">
    <source>
        <dbReference type="ARBA" id="ARBA00022763"/>
    </source>
</evidence>
<keyword evidence="6" id="KW-0227">DNA damage</keyword>
<dbReference type="FunFam" id="1.10.10.10:FF:000214">
    <property type="entry name" value="Methylated-DNA--protein-cysteine methyltransferase"/>
    <property type="match status" value="1"/>
</dbReference>
<dbReference type="Gene3D" id="1.10.10.10">
    <property type="entry name" value="Winged helix-like DNA-binding domain superfamily/Winged helix DNA-binding domain"/>
    <property type="match status" value="1"/>
</dbReference>
<evidence type="ECO:0000256" key="7">
    <source>
        <dbReference type="ARBA" id="ARBA00023204"/>
    </source>
</evidence>
<dbReference type="GO" id="GO:0006281">
    <property type="term" value="P:DNA repair"/>
    <property type="evidence" value="ECO:0007669"/>
    <property type="project" value="UniProtKB-KW"/>
</dbReference>
<dbReference type="PROSITE" id="PS00374">
    <property type="entry name" value="MGMT"/>
    <property type="match status" value="1"/>
</dbReference>
<dbReference type="Proteomes" id="UP000255423">
    <property type="component" value="Unassembled WGS sequence"/>
</dbReference>
<dbReference type="AlphaFoldDB" id="A0A380RVP5"/>
<evidence type="ECO:0000256" key="8">
    <source>
        <dbReference type="ARBA" id="ARBA00049348"/>
    </source>
</evidence>
<keyword evidence="4 10" id="KW-0489">Methyltransferase</keyword>
<protein>
    <recommendedName>
        <fullName evidence="3">methylated-DNA--[protein]-cysteine S-methyltransferase</fullName>
        <ecNumber evidence="3">2.1.1.63</ecNumber>
    </recommendedName>
</protein>
<evidence type="ECO:0000256" key="3">
    <source>
        <dbReference type="ARBA" id="ARBA00011918"/>
    </source>
</evidence>
<dbReference type="Pfam" id="PF01035">
    <property type="entry name" value="DNA_binding_1"/>
    <property type="match status" value="1"/>
</dbReference>
<dbReference type="InterPro" id="IPR036631">
    <property type="entry name" value="MGMT_N_sf"/>
</dbReference>
<dbReference type="RefSeq" id="WP_014545073.1">
    <property type="nucleotide sequence ID" value="NZ_UHJL01000001.1"/>
</dbReference>
<dbReference type="EMBL" id="UHJL01000001">
    <property type="protein sequence ID" value="SUQ19381.1"/>
    <property type="molecule type" value="Genomic_DNA"/>
</dbReference>
<sequence>MKFNDPKFTKISHRNVWGEWTFIFEGSKLCGLKFRETSDEVKATPSNVQACAYASPDMETELNSRVRSAYRKAVNELNLYLAGKICEFSIPIKIYGTDFQKKVLEVTRQIPYGKTCTYKQVAEAVGHPQAVRAVGNVLHNNPIQVVIPCHRVIDSRGRLSGYALGVGLKRRLLCMEGAIPNELMLE</sequence>
<gene>
    <name evidence="10" type="ORF">SAMN05661053_0612</name>
</gene>
<organism evidence="10 11">
    <name type="scientific">Fibrobacter succinogenes</name>
    <name type="common">Bacteroides succinogenes</name>
    <dbReference type="NCBI Taxonomy" id="833"/>
    <lineage>
        <taxon>Bacteria</taxon>
        <taxon>Pseudomonadati</taxon>
        <taxon>Fibrobacterota</taxon>
        <taxon>Fibrobacteria</taxon>
        <taxon>Fibrobacterales</taxon>
        <taxon>Fibrobacteraceae</taxon>
        <taxon>Fibrobacter</taxon>
    </lineage>
</organism>
<evidence type="ECO:0000259" key="9">
    <source>
        <dbReference type="Pfam" id="PF01035"/>
    </source>
</evidence>
<evidence type="ECO:0000313" key="10">
    <source>
        <dbReference type="EMBL" id="SUQ19381.1"/>
    </source>
</evidence>
<comment type="catalytic activity">
    <reaction evidence="8">
        <text>a 6-O-methyl-2'-deoxyguanosine in DNA + L-cysteinyl-[protein] = S-methyl-L-cysteinyl-[protein] + a 2'-deoxyguanosine in DNA</text>
        <dbReference type="Rhea" id="RHEA:24000"/>
        <dbReference type="Rhea" id="RHEA-COMP:10131"/>
        <dbReference type="Rhea" id="RHEA-COMP:10132"/>
        <dbReference type="Rhea" id="RHEA-COMP:11367"/>
        <dbReference type="Rhea" id="RHEA-COMP:11368"/>
        <dbReference type="ChEBI" id="CHEBI:29950"/>
        <dbReference type="ChEBI" id="CHEBI:82612"/>
        <dbReference type="ChEBI" id="CHEBI:85445"/>
        <dbReference type="ChEBI" id="CHEBI:85448"/>
        <dbReference type="EC" id="2.1.1.63"/>
    </reaction>
</comment>
<dbReference type="SUPFAM" id="SSF46767">
    <property type="entry name" value="Methylated DNA-protein cysteine methyltransferase, C-terminal domain"/>
    <property type="match status" value="1"/>
</dbReference>
<evidence type="ECO:0000313" key="11">
    <source>
        <dbReference type="Proteomes" id="UP000255423"/>
    </source>
</evidence>
<name>A0A380RVP5_FIBSU</name>
<keyword evidence="5 10" id="KW-0808">Transferase</keyword>
<dbReference type="InterPro" id="IPR014048">
    <property type="entry name" value="MethylDNA_cys_MeTrfase_DNA-bd"/>
</dbReference>
<dbReference type="GO" id="GO:0032259">
    <property type="term" value="P:methylation"/>
    <property type="evidence" value="ECO:0007669"/>
    <property type="project" value="UniProtKB-KW"/>
</dbReference>
<keyword evidence="7" id="KW-0234">DNA repair</keyword>
<feature type="domain" description="Methylated-DNA-[protein]-cysteine S-methyltransferase DNA binding" evidence="9">
    <location>
        <begin position="98"/>
        <end position="177"/>
    </location>
</feature>
<reference evidence="10 11" key="1">
    <citation type="submission" date="2017-08" db="EMBL/GenBank/DDBJ databases">
        <authorList>
            <person name="de Groot N.N."/>
        </authorList>
    </citation>
    <scope>NUCLEOTIDE SEQUENCE [LARGE SCALE GENOMIC DNA]</scope>
    <source>
        <strain evidence="10 11">HM2</strain>
    </source>
</reference>
<dbReference type="SUPFAM" id="SSF53155">
    <property type="entry name" value="Methylated DNA-protein cysteine methyltransferase domain"/>
    <property type="match status" value="1"/>
</dbReference>
<dbReference type="PANTHER" id="PTHR10815:SF13">
    <property type="entry name" value="METHYLATED-DNA--PROTEIN-CYSTEINE METHYLTRANSFERASE"/>
    <property type="match status" value="1"/>
</dbReference>
<accession>A0A380RVP5</accession>
<dbReference type="InterPro" id="IPR036388">
    <property type="entry name" value="WH-like_DNA-bd_sf"/>
</dbReference>
<evidence type="ECO:0000256" key="1">
    <source>
        <dbReference type="ARBA" id="ARBA00001286"/>
    </source>
</evidence>
<evidence type="ECO:0000256" key="4">
    <source>
        <dbReference type="ARBA" id="ARBA00022603"/>
    </source>
</evidence>
<dbReference type="InterPro" id="IPR001497">
    <property type="entry name" value="MethylDNA_cys_MeTrfase_AS"/>
</dbReference>